<dbReference type="InterPro" id="IPR036318">
    <property type="entry name" value="FAD-bd_PCMH-like_sf"/>
</dbReference>
<dbReference type="GO" id="GO:0004458">
    <property type="term" value="F:D-lactate dehydrogenase (cytochrome) activity"/>
    <property type="evidence" value="ECO:0007669"/>
    <property type="project" value="UniProtKB-EC"/>
</dbReference>
<evidence type="ECO:0000256" key="1">
    <source>
        <dbReference type="ARBA" id="ARBA00001974"/>
    </source>
</evidence>
<dbReference type="InterPro" id="IPR006094">
    <property type="entry name" value="Oxid_FAD_bind_N"/>
</dbReference>
<keyword evidence="5" id="KW-0274">FAD</keyword>
<evidence type="ECO:0000256" key="9">
    <source>
        <dbReference type="ARBA" id="ARBA00023014"/>
    </source>
</evidence>
<feature type="domain" description="4Fe-4S ferredoxin-type" evidence="11">
    <location>
        <begin position="529"/>
        <end position="560"/>
    </location>
</feature>
<evidence type="ECO:0000256" key="5">
    <source>
        <dbReference type="ARBA" id="ARBA00022827"/>
    </source>
</evidence>
<evidence type="ECO:0000256" key="7">
    <source>
        <dbReference type="ARBA" id="ARBA00023002"/>
    </source>
</evidence>
<dbReference type="AlphaFoldDB" id="A0A5Q0TKZ0"/>
<dbReference type="GO" id="GO:0008720">
    <property type="term" value="F:D-lactate dehydrogenase (NAD+) activity"/>
    <property type="evidence" value="ECO:0007669"/>
    <property type="project" value="TreeGrafter"/>
</dbReference>
<dbReference type="GO" id="GO:0046872">
    <property type="term" value="F:metal ion binding"/>
    <property type="evidence" value="ECO:0007669"/>
    <property type="project" value="UniProtKB-KW"/>
</dbReference>
<dbReference type="PANTHER" id="PTHR11748:SF111">
    <property type="entry name" value="D-LACTATE DEHYDROGENASE, MITOCHONDRIAL-RELATED"/>
    <property type="match status" value="1"/>
</dbReference>
<dbReference type="Pfam" id="PF02913">
    <property type="entry name" value="FAD-oxidase_C"/>
    <property type="match status" value="1"/>
</dbReference>
<dbReference type="Proteomes" id="UP000348942">
    <property type="component" value="Chromosome 2"/>
</dbReference>
<dbReference type="InterPro" id="IPR016166">
    <property type="entry name" value="FAD-bd_PCMH"/>
</dbReference>
<dbReference type="Gene3D" id="3.30.465.10">
    <property type="match status" value="1"/>
</dbReference>
<evidence type="ECO:0000259" key="12">
    <source>
        <dbReference type="PROSITE" id="PS51387"/>
    </source>
</evidence>
<dbReference type="FunFam" id="1.10.1060.10:FF:000019">
    <property type="entry name" value="Oxidoreductase/iron-sulfur cluster-binding protein"/>
    <property type="match status" value="1"/>
</dbReference>
<dbReference type="SUPFAM" id="SSF46548">
    <property type="entry name" value="alpha-helical ferredoxin"/>
    <property type="match status" value="1"/>
</dbReference>
<dbReference type="Pfam" id="PF01565">
    <property type="entry name" value="FAD_binding_4"/>
    <property type="match status" value="1"/>
</dbReference>
<evidence type="ECO:0000256" key="3">
    <source>
        <dbReference type="ARBA" id="ARBA00022630"/>
    </source>
</evidence>
<dbReference type="Gene3D" id="1.10.1060.10">
    <property type="entry name" value="Alpha-helical ferredoxin"/>
    <property type="match status" value="1"/>
</dbReference>
<dbReference type="InterPro" id="IPR017900">
    <property type="entry name" value="4Fe4S_Fe_S_CS"/>
</dbReference>
<keyword evidence="3" id="KW-0285">Flavoprotein</keyword>
<dbReference type="FunFam" id="3.30.70.2740:FF:000006">
    <property type="entry name" value="NAD-independent D-lactate dehydrogenase"/>
    <property type="match status" value="1"/>
</dbReference>
<dbReference type="PANTHER" id="PTHR11748">
    <property type="entry name" value="D-LACTATE DEHYDROGENASE"/>
    <property type="match status" value="1"/>
</dbReference>
<dbReference type="PROSITE" id="PS51387">
    <property type="entry name" value="FAD_PCMH"/>
    <property type="match status" value="1"/>
</dbReference>
<dbReference type="GO" id="GO:1903457">
    <property type="term" value="P:lactate catabolic process"/>
    <property type="evidence" value="ECO:0007669"/>
    <property type="project" value="TreeGrafter"/>
</dbReference>
<proteinExistence type="inferred from homology"/>
<dbReference type="EC" id="1.1.2.4" evidence="10"/>
<evidence type="ECO:0000256" key="2">
    <source>
        <dbReference type="ARBA" id="ARBA00008000"/>
    </source>
</evidence>
<dbReference type="Pfam" id="PF02754">
    <property type="entry name" value="CCG"/>
    <property type="match status" value="1"/>
</dbReference>
<dbReference type="SUPFAM" id="SSF56176">
    <property type="entry name" value="FAD-binding/transporter-associated domain-like"/>
    <property type="match status" value="1"/>
</dbReference>
<evidence type="ECO:0000313" key="13">
    <source>
        <dbReference type="EMBL" id="QGA66119.1"/>
    </source>
</evidence>
<dbReference type="SUPFAM" id="SSF55103">
    <property type="entry name" value="FAD-linked oxidases, C-terminal domain"/>
    <property type="match status" value="1"/>
</dbReference>
<dbReference type="InterPro" id="IPR016167">
    <property type="entry name" value="FAD-bd_PCMH_sub1"/>
</dbReference>
<accession>A0A5Q0TKZ0</accession>
<dbReference type="InterPro" id="IPR017896">
    <property type="entry name" value="4Fe4S_Fe-S-bd"/>
</dbReference>
<protein>
    <recommendedName>
        <fullName evidence="10">D-lactate dehydrogenase (cytochrome)</fullName>
        <ecNumber evidence="10">1.1.2.4</ecNumber>
    </recommendedName>
</protein>
<keyword evidence="9" id="KW-0411">Iron-sulfur</keyword>
<evidence type="ECO:0000256" key="10">
    <source>
        <dbReference type="ARBA" id="ARBA00038897"/>
    </source>
</evidence>
<reference evidence="13 14" key="1">
    <citation type="submission" date="2019-10" db="EMBL/GenBank/DDBJ databases">
        <title>Vibrio sp. nov., isolated from Coralline algae surface.</title>
        <authorList>
            <person name="Geng Y."/>
            <person name="Zhang X."/>
        </authorList>
    </citation>
    <scope>NUCLEOTIDE SEQUENCE [LARGE SCALE GENOMIC DNA]</scope>
    <source>
        <strain evidence="13 14">SM1977</strain>
    </source>
</reference>
<dbReference type="InterPro" id="IPR004113">
    <property type="entry name" value="FAD-bd_oxidored_4_C"/>
</dbReference>
<gene>
    <name evidence="13" type="ORF">GFB47_11640</name>
</gene>
<evidence type="ECO:0000256" key="4">
    <source>
        <dbReference type="ARBA" id="ARBA00022723"/>
    </source>
</evidence>
<dbReference type="InterPro" id="IPR016169">
    <property type="entry name" value="FAD-bd_PCMH_sub2"/>
</dbReference>
<dbReference type="Gene3D" id="3.30.70.2190">
    <property type="match status" value="1"/>
</dbReference>
<keyword evidence="7" id="KW-0560">Oxidoreductase</keyword>
<name>A0A5Q0TKZ0_9VIBR</name>
<keyword evidence="6" id="KW-0809">Transit peptide</keyword>
<dbReference type="FunFam" id="1.10.45.10:FF:000001">
    <property type="entry name" value="D-lactate dehydrogenase mitochondrial"/>
    <property type="match status" value="1"/>
</dbReference>
<evidence type="ECO:0000256" key="6">
    <source>
        <dbReference type="ARBA" id="ARBA00022946"/>
    </source>
</evidence>
<dbReference type="Gene3D" id="1.10.45.10">
    <property type="entry name" value="Vanillyl-alcohol Oxidase, Chain A, domain 4"/>
    <property type="match status" value="1"/>
</dbReference>
<organism evidence="13 14">
    <name type="scientific">Vibrio algicola</name>
    <dbReference type="NCBI Taxonomy" id="2662262"/>
    <lineage>
        <taxon>Bacteria</taxon>
        <taxon>Pseudomonadati</taxon>
        <taxon>Pseudomonadota</taxon>
        <taxon>Gammaproteobacteria</taxon>
        <taxon>Vibrionales</taxon>
        <taxon>Vibrionaceae</taxon>
        <taxon>Vibrio</taxon>
    </lineage>
</organism>
<dbReference type="InterPro" id="IPR016171">
    <property type="entry name" value="Vanillyl_alc_oxidase_C-sub2"/>
</dbReference>
<dbReference type="Gene3D" id="3.30.70.2740">
    <property type="match status" value="1"/>
</dbReference>
<evidence type="ECO:0000259" key="11">
    <source>
        <dbReference type="PROSITE" id="PS51379"/>
    </source>
</evidence>
<comment type="similarity">
    <text evidence="2">Belongs to the FAD-binding oxidoreductase/transferase type 4 family.</text>
</comment>
<feature type="domain" description="FAD-binding PCMH-type" evidence="12">
    <location>
        <begin position="37"/>
        <end position="265"/>
    </location>
</feature>
<dbReference type="InterPro" id="IPR004017">
    <property type="entry name" value="Cys_rich_dom"/>
</dbReference>
<comment type="cofactor">
    <cofactor evidence="1">
        <name>FAD</name>
        <dbReference type="ChEBI" id="CHEBI:57692"/>
    </cofactor>
</comment>
<dbReference type="PROSITE" id="PS00198">
    <property type="entry name" value="4FE4S_FER_1"/>
    <property type="match status" value="1"/>
</dbReference>
<keyword evidence="4" id="KW-0479">Metal-binding</keyword>
<evidence type="ECO:0000256" key="8">
    <source>
        <dbReference type="ARBA" id="ARBA00023004"/>
    </source>
</evidence>
<keyword evidence="8" id="KW-0408">Iron</keyword>
<evidence type="ECO:0000313" key="14">
    <source>
        <dbReference type="Proteomes" id="UP000348942"/>
    </source>
</evidence>
<dbReference type="GO" id="GO:0071949">
    <property type="term" value="F:FAD binding"/>
    <property type="evidence" value="ECO:0007669"/>
    <property type="project" value="InterPro"/>
</dbReference>
<dbReference type="InterPro" id="IPR009051">
    <property type="entry name" value="Helical_ferredxn"/>
</dbReference>
<dbReference type="Gene3D" id="3.30.43.10">
    <property type="entry name" value="Uridine Diphospho-n-acetylenolpyruvylglucosamine Reductase, domain 2"/>
    <property type="match status" value="1"/>
</dbReference>
<dbReference type="GO" id="GO:0051536">
    <property type="term" value="F:iron-sulfur cluster binding"/>
    <property type="evidence" value="ECO:0007669"/>
    <property type="project" value="UniProtKB-KW"/>
</dbReference>
<dbReference type="EMBL" id="CP045700">
    <property type="protein sequence ID" value="QGA66119.1"/>
    <property type="molecule type" value="Genomic_DNA"/>
</dbReference>
<keyword evidence="14" id="KW-1185">Reference proteome</keyword>
<dbReference type="RefSeq" id="WP_153448256.1">
    <property type="nucleotide sequence ID" value="NZ_CP045700.1"/>
</dbReference>
<sequence length="949" mass="105052">MDIYSQLEHNLAQRINRERIISQQDKCLAYGTDASFYRLVPKIVLRIQDIDELLYAMRCCRELKVPFTFRAAGTSLSGQAVSDSVLITLTDDWRKHQILDNGDKISLQPGVIGADANKYLTPFSRKIGPDPASINACKIGGIAANNSSGMCCGTAQNSYQTLDSMKIVFADGSILDTSNPQSIETFKRTHPDFIGRIAALAQDTKSNHELAHLIQHKYRLKNTTGYAINALVDFTDPIQIIQHLMIGSEGTLGFIAEITYHTVIEHQHKGSTLLVFADIEQASQAVSILTNTPVAAVEMMDGRSLRSVADKPGMPAFIKHLDLEATALLIESHATDHEQLADQCEQILSRLDDFNIIESVPFTTEAETVAGLWNIRKGLFPAVGAVREAGTTVIIEDVAFPVEHLANGVRELQQLFEKYDYSEGIIFGHALDGNLHFVFTQGFEAQSEVERYGQFMDDVTQLVAVKYQGSLKAEHGTGRNMAPYVELEWGKQGYRLMQQIKALFDPQGLLNPGVIINPNPQAHLSDLKPMPKADDLVDRCIECGFCEPVCPSRTLSLSPRQRIVLYRELQQQRRDGKQTAKHLAELFNYQGIETCAATGLCEQRCPVGINTGDLVKKLRAEKYPTKQDQAEHFPLIARWTSDNFATSAKIIKTGLSINNIMTKLISRKGMASMVNGMRKLTHERTPMWLAEIPPANPHKLPMHTLDEAASDRSKIADVQHKKVVYFPSCVSRTMGSNTNAPSLTAITMSLLTQAGFDIILPKNLSEQCCGMPYKSKGMDALGDKKSHQLEETLWQASQQGTYPILMDTSPCVKQSLQLFSKGLSIYEPSDFIIEHAAEHLTLKPIDETVMLHVTCSSRMMGLESKMLALATQCAKNVIVPEHIQCCGWAGDKGFNTPELNQAALHPLKAQVPTHCTRGFSNSLTCEIGLSHHSGIPYQSILYLVSEAAQ</sequence>
<dbReference type="Pfam" id="PF13183">
    <property type="entry name" value="Fer4_8"/>
    <property type="match status" value="1"/>
</dbReference>
<dbReference type="InterPro" id="IPR016164">
    <property type="entry name" value="FAD-linked_Oxase-like_C"/>
</dbReference>
<dbReference type="PROSITE" id="PS51379">
    <property type="entry name" value="4FE4S_FER_2"/>
    <property type="match status" value="1"/>
</dbReference>